<protein>
    <submittedName>
        <fullName evidence="3">TRAP transporter substrate-binding protein</fullName>
    </submittedName>
</protein>
<dbReference type="NCBIfam" id="NF037995">
    <property type="entry name" value="TRAP_S1"/>
    <property type="match status" value="1"/>
</dbReference>
<name>A0A430KUN7_9GAMM</name>
<gene>
    <name evidence="3" type="ORF">EH243_02235</name>
</gene>
<dbReference type="Pfam" id="PF03480">
    <property type="entry name" value="DctP"/>
    <property type="match status" value="1"/>
</dbReference>
<evidence type="ECO:0000256" key="1">
    <source>
        <dbReference type="ARBA" id="ARBA00022729"/>
    </source>
</evidence>
<sequence length="340" mass="36992">MIKGYLIRVLIMSSLLGLSSSVMATQILRIATWASPQHPQNSVVFPTWGKWVEEATQGRVKVVLEYGLGHPKTMFELVEDNVVDASWSYHGYVPGRFVLTQAIEQPLMNANAEAASVAYWRIHEKYFTQANEHAGLHVLGLFTHGPGQIQTIKPLASLADLNGKKIRLGGGVQTALAERFSVTGVSAPGSKVYEMLQQGIVDGVFMPVASQKDYRLTEVAPNLTVLPGGMYLGSFSFFINPDFLNSLTKDDRDAILAVSGEKFSALAGAAWDAGDKAGLEYAQKMGVNIHLVDRDDPMATAFKQLVVGVDEAWIKAAAERGVDGVAVLKELKQQIKGYPK</sequence>
<dbReference type="EMBL" id="RQXW01000002">
    <property type="protein sequence ID" value="RTE67053.1"/>
    <property type="molecule type" value="Genomic_DNA"/>
</dbReference>
<proteinExistence type="predicted"/>
<dbReference type="CDD" id="cd13665">
    <property type="entry name" value="PBP2_TRAP_Dctp3_4"/>
    <property type="match status" value="1"/>
</dbReference>
<dbReference type="AlphaFoldDB" id="A0A430KUN7"/>
<reference evidence="3 4" key="1">
    <citation type="submission" date="2018-11" db="EMBL/GenBank/DDBJ databases">
        <title>The draft genome sequence of Amphritea opalescens ANRC-JH13T.</title>
        <authorList>
            <person name="Fang Z."/>
            <person name="Zhang Y."/>
            <person name="Han X."/>
        </authorList>
    </citation>
    <scope>NUCLEOTIDE SEQUENCE [LARGE SCALE GENOMIC DNA]</scope>
    <source>
        <strain evidence="3 4">ANRC-JH13</strain>
    </source>
</reference>
<accession>A0A430KUN7</accession>
<feature type="signal peptide" evidence="2">
    <location>
        <begin position="1"/>
        <end position="24"/>
    </location>
</feature>
<dbReference type="PANTHER" id="PTHR33376">
    <property type="match status" value="1"/>
</dbReference>
<evidence type="ECO:0000313" key="3">
    <source>
        <dbReference type="EMBL" id="RTE67053.1"/>
    </source>
</evidence>
<dbReference type="InterPro" id="IPR038404">
    <property type="entry name" value="TRAP_DctP_sf"/>
</dbReference>
<organism evidence="3 4">
    <name type="scientific">Amphritea opalescens</name>
    <dbReference type="NCBI Taxonomy" id="2490544"/>
    <lineage>
        <taxon>Bacteria</taxon>
        <taxon>Pseudomonadati</taxon>
        <taxon>Pseudomonadota</taxon>
        <taxon>Gammaproteobacteria</taxon>
        <taxon>Oceanospirillales</taxon>
        <taxon>Oceanospirillaceae</taxon>
        <taxon>Amphritea</taxon>
    </lineage>
</organism>
<dbReference type="Proteomes" id="UP000283087">
    <property type="component" value="Unassembled WGS sequence"/>
</dbReference>
<dbReference type="PANTHER" id="PTHR33376:SF15">
    <property type="entry name" value="BLL6794 PROTEIN"/>
    <property type="match status" value="1"/>
</dbReference>
<dbReference type="Gene3D" id="3.40.190.170">
    <property type="entry name" value="Bacterial extracellular solute-binding protein, family 7"/>
    <property type="match status" value="1"/>
</dbReference>
<keyword evidence="4" id="KW-1185">Reference proteome</keyword>
<feature type="chain" id="PRO_5019097287" evidence="2">
    <location>
        <begin position="25"/>
        <end position="340"/>
    </location>
</feature>
<comment type="caution">
    <text evidence="3">The sequence shown here is derived from an EMBL/GenBank/DDBJ whole genome shotgun (WGS) entry which is preliminary data.</text>
</comment>
<evidence type="ECO:0000256" key="2">
    <source>
        <dbReference type="SAM" id="SignalP"/>
    </source>
</evidence>
<dbReference type="InterPro" id="IPR018389">
    <property type="entry name" value="DctP_fam"/>
</dbReference>
<keyword evidence="1 2" id="KW-0732">Signal</keyword>
<dbReference type="OrthoDB" id="9177965at2"/>
<dbReference type="GO" id="GO:0055085">
    <property type="term" value="P:transmembrane transport"/>
    <property type="evidence" value="ECO:0007669"/>
    <property type="project" value="InterPro"/>
</dbReference>
<evidence type="ECO:0000313" key="4">
    <source>
        <dbReference type="Proteomes" id="UP000283087"/>
    </source>
</evidence>